<protein>
    <submittedName>
        <fullName evidence="1">Toxin-antitoxin system protein</fullName>
    </submittedName>
</protein>
<name>A0A7G9B3R0_9FIRM</name>
<reference evidence="1 2" key="1">
    <citation type="submission" date="2020-08" db="EMBL/GenBank/DDBJ databases">
        <authorList>
            <person name="Liu C."/>
            <person name="Sun Q."/>
        </authorList>
    </citation>
    <scope>NUCLEOTIDE SEQUENCE [LARGE SCALE GENOMIC DNA]</scope>
    <source>
        <strain evidence="1 2">NSJ-62</strain>
    </source>
</reference>
<dbReference type="AlphaFoldDB" id="A0A7G9B3R0"/>
<gene>
    <name evidence="1" type="ORF">H8790_12240</name>
</gene>
<dbReference type="Proteomes" id="UP000515960">
    <property type="component" value="Chromosome"/>
</dbReference>
<keyword evidence="2" id="KW-1185">Reference proteome</keyword>
<proteinExistence type="predicted"/>
<accession>A0A7G9B3R0</accession>
<dbReference type="KEGG" id="ohi:H8790_12240"/>
<organism evidence="1 2">
    <name type="scientific">Oscillibacter hominis</name>
    <dbReference type="NCBI Taxonomy" id="2763056"/>
    <lineage>
        <taxon>Bacteria</taxon>
        <taxon>Bacillati</taxon>
        <taxon>Bacillota</taxon>
        <taxon>Clostridia</taxon>
        <taxon>Eubacteriales</taxon>
        <taxon>Oscillospiraceae</taxon>
        <taxon>Oscillibacter</taxon>
    </lineage>
</organism>
<dbReference type="EMBL" id="CP060490">
    <property type="protein sequence ID" value="QNL44191.1"/>
    <property type="molecule type" value="Genomic_DNA"/>
</dbReference>
<evidence type="ECO:0000313" key="2">
    <source>
        <dbReference type="Proteomes" id="UP000515960"/>
    </source>
</evidence>
<evidence type="ECO:0000313" key="1">
    <source>
        <dbReference type="EMBL" id="QNL44191.1"/>
    </source>
</evidence>
<sequence>MYPRKPLKVKLSVTLDEDVVERLRKLADEDDRQLSSYMNRVLREVLWKIDRS</sequence>